<dbReference type="SMART" id="SM00567">
    <property type="entry name" value="EZ_HEAT"/>
    <property type="match status" value="4"/>
</dbReference>
<dbReference type="Proteomes" id="UP000280346">
    <property type="component" value="Unassembled WGS sequence"/>
</dbReference>
<dbReference type="SUPFAM" id="SSF48371">
    <property type="entry name" value="ARM repeat"/>
    <property type="match status" value="1"/>
</dbReference>
<proteinExistence type="predicted"/>
<evidence type="ECO:0000313" key="3">
    <source>
        <dbReference type="Proteomes" id="UP000280346"/>
    </source>
</evidence>
<evidence type="ECO:0000313" key="2">
    <source>
        <dbReference type="EMBL" id="RUQ71402.1"/>
    </source>
</evidence>
<name>A0A3S1CH66_9PROT</name>
<accession>A0A3S1CH66</accession>
<keyword evidence="3" id="KW-1185">Reference proteome</keyword>
<sequence>MALVKAKKNTTTPSEPGPAADPAANPSTGPHTGLTDADPAARRQAARALAQSPAPGAVPALAGRLVVEDDPGVREAILTALVRIGTGEAAAALLPLLDREDAGLRNAVLESVQQMPAAAAAPAVLPLLDHPDSDLRIFAVQLLGAMSHPERLGWLSGVVERDAHVNVCLAAAEALAETGDPAALPSLERLALRFPGDPMVGFSVDAARRRFQGG</sequence>
<dbReference type="InterPro" id="IPR004155">
    <property type="entry name" value="PBS_lyase_HEAT"/>
</dbReference>
<organism evidence="2 3">
    <name type="scientific">Azospirillum doebereinerae</name>
    <dbReference type="NCBI Taxonomy" id="92933"/>
    <lineage>
        <taxon>Bacteria</taxon>
        <taxon>Pseudomonadati</taxon>
        <taxon>Pseudomonadota</taxon>
        <taxon>Alphaproteobacteria</taxon>
        <taxon>Rhodospirillales</taxon>
        <taxon>Azospirillaceae</taxon>
        <taxon>Azospirillum</taxon>
    </lineage>
</organism>
<dbReference type="RefSeq" id="WP_126998138.1">
    <property type="nucleotide sequence ID" value="NZ_JBNPXW010000003.1"/>
</dbReference>
<evidence type="ECO:0000256" key="1">
    <source>
        <dbReference type="SAM" id="MobiDB-lite"/>
    </source>
</evidence>
<gene>
    <name evidence="2" type="ORF">EJ913_12175</name>
</gene>
<dbReference type="AlphaFoldDB" id="A0A3S1CH66"/>
<dbReference type="Gene3D" id="1.25.10.10">
    <property type="entry name" value="Leucine-rich Repeat Variant"/>
    <property type="match status" value="1"/>
</dbReference>
<dbReference type="InterPro" id="IPR016024">
    <property type="entry name" value="ARM-type_fold"/>
</dbReference>
<feature type="region of interest" description="Disordered" evidence="1">
    <location>
        <begin position="1"/>
        <end position="42"/>
    </location>
</feature>
<dbReference type="InterPro" id="IPR011989">
    <property type="entry name" value="ARM-like"/>
</dbReference>
<dbReference type="Pfam" id="PF13646">
    <property type="entry name" value="HEAT_2"/>
    <property type="match status" value="2"/>
</dbReference>
<comment type="caution">
    <text evidence="2">The sequence shown here is derived from an EMBL/GenBank/DDBJ whole genome shotgun (WGS) entry which is preliminary data.</text>
</comment>
<protein>
    <submittedName>
        <fullName evidence="2">HEAT repeat domain-containing protein</fullName>
    </submittedName>
</protein>
<dbReference type="OrthoDB" id="7359267at2"/>
<reference evidence="2 3" key="1">
    <citation type="submission" date="2018-12" db="EMBL/GenBank/DDBJ databases">
        <authorList>
            <person name="Yang Y."/>
        </authorList>
    </citation>
    <scope>NUCLEOTIDE SEQUENCE [LARGE SCALE GENOMIC DNA]</scope>
    <source>
        <strain evidence="2 3">GSF71</strain>
    </source>
</reference>
<dbReference type="EMBL" id="RZIJ01000008">
    <property type="protein sequence ID" value="RUQ71402.1"/>
    <property type="molecule type" value="Genomic_DNA"/>
</dbReference>